<dbReference type="RefSeq" id="XP_030976080.1">
    <property type="nucleotide sequence ID" value="XM_031132370.1"/>
</dbReference>
<dbReference type="GeneID" id="41967273"/>
<evidence type="ECO:0000256" key="1">
    <source>
        <dbReference type="SAM" id="MobiDB-lite"/>
    </source>
</evidence>
<reference evidence="3" key="2">
    <citation type="submission" date="2019-10" db="EMBL/GenBank/DDBJ databases">
        <authorList>
            <consortium name="NCBI Genome Project"/>
        </authorList>
    </citation>
    <scope>NUCLEOTIDE SEQUENCE</scope>
    <source>
        <strain evidence="3">NI907</strain>
    </source>
</reference>
<reference evidence="3" key="3">
    <citation type="submission" date="2025-08" db="UniProtKB">
        <authorList>
            <consortium name="RefSeq"/>
        </authorList>
    </citation>
    <scope>IDENTIFICATION</scope>
    <source>
        <strain evidence="3">NI907</strain>
    </source>
</reference>
<evidence type="ECO:0000313" key="2">
    <source>
        <dbReference type="Proteomes" id="UP000515153"/>
    </source>
</evidence>
<name>A0A6P8AMF4_PYRGI</name>
<sequence length="138" mass="14292">MTTPPRLAVTTGGAEYSSGSGTTPPFKPNRARIPLALSSGVCAGSTRYVWHDGTNSRANSSRLGSTSVMTMGCAPDALAAANAIRPMGPAPHTTAPLPRLKPARRIPCSTTDRGSSRAPSAYERPSGSLCSHRAGWTL</sequence>
<organism evidence="2 3">
    <name type="scientific">Pyricularia grisea</name>
    <name type="common">Crabgrass-specific blast fungus</name>
    <name type="synonym">Magnaporthe grisea</name>
    <dbReference type="NCBI Taxonomy" id="148305"/>
    <lineage>
        <taxon>Eukaryota</taxon>
        <taxon>Fungi</taxon>
        <taxon>Dikarya</taxon>
        <taxon>Ascomycota</taxon>
        <taxon>Pezizomycotina</taxon>
        <taxon>Sordariomycetes</taxon>
        <taxon>Sordariomycetidae</taxon>
        <taxon>Magnaporthales</taxon>
        <taxon>Pyriculariaceae</taxon>
        <taxon>Pyricularia</taxon>
    </lineage>
</organism>
<dbReference type="AlphaFoldDB" id="A0A6P8AMF4"/>
<accession>A0A6P8AMF4</accession>
<evidence type="ECO:0000313" key="3">
    <source>
        <dbReference type="RefSeq" id="XP_030976080.1"/>
    </source>
</evidence>
<dbReference type="KEGG" id="pgri:PgNI_12420"/>
<protein>
    <submittedName>
        <fullName evidence="3">Uncharacterized protein</fullName>
    </submittedName>
</protein>
<feature type="region of interest" description="Disordered" evidence="1">
    <location>
        <begin position="86"/>
        <end position="128"/>
    </location>
</feature>
<proteinExistence type="predicted"/>
<reference evidence="3" key="1">
    <citation type="journal article" date="2019" name="Mol. Biol. Evol.">
        <title>Blast fungal genomes show frequent chromosomal changes, gene gains and losses, and effector gene turnover.</title>
        <authorList>
            <person name="Gomez Luciano L.B."/>
            <person name="Jason Tsai I."/>
            <person name="Chuma I."/>
            <person name="Tosa Y."/>
            <person name="Chen Y.H."/>
            <person name="Li J.Y."/>
            <person name="Li M.Y."/>
            <person name="Jade Lu M.Y."/>
            <person name="Nakayashiki H."/>
            <person name="Li W.H."/>
        </authorList>
    </citation>
    <scope>NUCLEOTIDE SEQUENCE</scope>
    <source>
        <strain evidence="3">NI907</strain>
    </source>
</reference>
<dbReference type="Proteomes" id="UP000515153">
    <property type="component" value="Unplaced"/>
</dbReference>
<gene>
    <name evidence="3" type="ORF">PgNI_12420</name>
</gene>
<feature type="region of interest" description="Disordered" evidence="1">
    <location>
        <begin position="1"/>
        <end position="30"/>
    </location>
</feature>
<keyword evidence="2" id="KW-1185">Reference proteome</keyword>